<feature type="region of interest" description="Disordered" evidence="1">
    <location>
        <begin position="61"/>
        <end position="99"/>
    </location>
</feature>
<reference evidence="2" key="1">
    <citation type="submission" date="2023-07" db="EMBL/GenBank/DDBJ databases">
        <title>Chromosome-level Genome Assembly of Striped Snakehead (Channa striata).</title>
        <authorList>
            <person name="Liu H."/>
        </authorList>
    </citation>
    <scope>NUCLEOTIDE SEQUENCE</scope>
    <source>
        <strain evidence="2">Gz</strain>
        <tissue evidence="2">Muscle</tissue>
    </source>
</reference>
<protein>
    <submittedName>
        <fullName evidence="2">Uncharacterized protein</fullName>
    </submittedName>
</protein>
<comment type="caution">
    <text evidence="2">The sequence shown here is derived from an EMBL/GenBank/DDBJ whole genome shotgun (WGS) entry which is preliminary data.</text>
</comment>
<dbReference type="Proteomes" id="UP001187415">
    <property type="component" value="Unassembled WGS sequence"/>
</dbReference>
<sequence length="99" mass="10950">MKFRSLSEKSILSVTVLVAAGTKEGGAAPEEEPTVLDQEEYEKQNYCKEEAQDIKAVMLRPAPPEAKSTDLDQQKYEEQNNSEEEGQDIKAVILVPVPA</sequence>
<evidence type="ECO:0000256" key="1">
    <source>
        <dbReference type="SAM" id="MobiDB-lite"/>
    </source>
</evidence>
<keyword evidence="3" id="KW-1185">Reference proteome</keyword>
<accession>A0AA88MHZ7</accession>
<feature type="compositionally biased region" description="Basic and acidic residues" evidence="1">
    <location>
        <begin position="67"/>
        <end position="78"/>
    </location>
</feature>
<dbReference type="AlphaFoldDB" id="A0AA88MHZ7"/>
<evidence type="ECO:0000313" key="2">
    <source>
        <dbReference type="EMBL" id="KAK2837944.1"/>
    </source>
</evidence>
<name>A0AA88MHZ7_CHASR</name>
<proteinExistence type="predicted"/>
<organism evidence="2 3">
    <name type="scientific">Channa striata</name>
    <name type="common">Snakehead murrel</name>
    <name type="synonym">Ophicephalus striatus</name>
    <dbReference type="NCBI Taxonomy" id="64152"/>
    <lineage>
        <taxon>Eukaryota</taxon>
        <taxon>Metazoa</taxon>
        <taxon>Chordata</taxon>
        <taxon>Craniata</taxon>
        <taxon>Vertebrata</taxon>
        <taxon>Euteleostomi</taxon>
        <taxon>Actinopterygii</taxon>
        <taxon>Neopterygii</taxon>
        <taxon>Teleostei</taxon>
        <taxon>Neoteleostei</taxon>
        <taxon>Acanthomorphata</taxon>
        <taxon>Anabantaria</taxon>
        <taxon>Anabantiformes</taxon>
        <taxon>Channoidei</taxon>
        <taxon>Channidae</taxon>
        <taxon>Channa</taxon>
    </lineage>
</organism>
<dbReference type="EMBL" id="JAUPFM010000011">
    <property type="protein sequence ID" value="KAK2837944.1"/>
    <property type="molecule type" value="Genomic_DNA"/>
</dbReference>
<gene>
    <name evidence="2" type="ORF">Q5P01_015156</name>
</gene>
<evidence type="ECO:0000313" key="3">
    <source>
        <dbReference type="Proteomes" id="UP001187415"/>
    </source>
</evidence>